<feature type="compositionally biased region" description="Low complexity" evidence="1">
    <location>
        <begin position="207"/>
        <end position="253"/>
    </location>
</feature>
<dbReference type="OrthoDB" id="10511616at2759"/>
<dbReference type="InParanoid" id="D2VPA6"/>
<dbReference type="AlphaFoldDB" id="D2VPA6"/>
<feature type="region of interest" description="Disordered" evidence="1">
    <location>
        <begin position="169"/>
        <end position="253"/>
    </location>
</feature>
<evidence type="ECO:0000313" key="2">
    <source>
        <dbReference type="EMBL" id="EFC41399.1"/>
    </source>
</evidence>
<dbReference type="VEuPathDB" id="AmoebaDB:NAEGRDRAFT_80731"/>
<dbReference type="RefSeq" id="XP_002674143.1">
    <property type="nucleotide sequence ID" value="XM_002674097.1"/>
</dbReference>
<protein>
    <submittedName>
        <fullName evidence="2">Predicted protein</fullName>
    </submittedName>
</protein>
<keyword evidence="3" id="KW-1185">Reference proteome</keyword>
<gene>
    <name evidence="2" type="ORF">NAEGRDRAFT_80731</name>
</gene>
<dbReference type="EMBL" id="GG738886">
    <property type="protein sequence ID" value="EFC41399.1"/>
    <property type="molecule type" value="Genomic_DNA"/>
</dbReference>
<evidence type="ECO:0000313" key="3">
    <source>
        <dbReference type="Proteomes" id="UP000006671"/>
    </source>
</evidence>
<sequence>MALVESPRHFNRNVESSAFASEGYHYSLTTNLRQKTDISSGCKDNISKNYQQVLSSSPTVFHKKTQARHVPQSVSPSKLYATSNQQAETFTAFLGTLSANRKHQLEKITHIPAEKKAGFYSPNYSSFGNYQNLKKKNFKHYPYSLADQYSEHPFSLSDCLESARELYNESRPVQQNSSTPSYARPTSTSRSPTPSSSARLTFTKSESSMSIPPTPRSTIPRPSSSRPQSSRLGNKSATLSSTKTSSTFVTTFSNSSSHKSTVKLLRNLHDHKEFEKEILAEEKEQRKIERIHEQHRKTDLFNPDKQMREIDDFELRIGLKKKKQ</sequence>
<evidence type="ECO:0000256" key="1">
    <source>
        <dbReference type="SAM" id="MobiDB-lite"/>
    </source>
</evidence>
<organism evidence="3">
    <name type="scientific">Naegleria gruberi</name>
    <name type="common">Amoeba</name>
    <dbReference type="NCBI Taxonomy" id="5762"/>
    <lineage>
        <taxon>Eukaryota</taxon>
        <taxon>Discoba</taxon>
        <taxon>Heterolobosea</taxon>
        <taxon>Tetramitia</taxon>
        <taxon>Eutetramitia</taxon>
        <taxon>Vahlkampfiidae</taxon>
        <taxon>Naegleria</taxon>
    </lineage>
</organism>
<dbReference type="Proteomes" id="UP000006671">
    <property type="component" value="Unassembled WGS sequence"/>
</dbReference>
<feature type="compositionally biased region" description="Low complexity" evidence="1">
    <location>
        <begin position="177"/>
        <end position="199"/>
    </location>
</feature>
<proteinExistence type="predicted"/>
<accession>D2VPA6</accession>
<reference evidence="2 3" key="1">
    <citation type="journal article" date="2010" name="Cell">
        <title>The genome of Naegleria gruberi illuminates early eukaryotic versatility.</title>
        <authorList>
            <person name="Fritz-Laylin L.K."/>
            <person name="Prochnik S.E."/>
            <person name="Ginger M.L."/>
            <person name="Dacks J.B."/>
            <person name="Carpenter M.L."/>
            <person name="Field M.C."/>
            <person name="Kuo A."/>
            <person name="Paredez A."/>
            <person name="Chapman J."/>
            <person name="Pham J."/>
            <person name="Shu S."/>
            <person name="Neupane R."/>
            <person name="Cipriano M."/>
            <person name="Mancuso J."/>
            <person name="Tu H."/>
            <person name="Salamov A."/>
            <person name="Lindquist E."/>
            <person name="Shapiro H."/>
            <person name="Lucas S."/>
            <person name="Grigoriev I.V."/>
            <person name="Cande W.Z."/>
            <person name="Fulton C."/>
            <person name="Rokhsar D.S."/>
            <person name="Dawson S.C."/>
        </authorList>
    </citation>
    <scope>NUCLEOTIDE SEQUENCE [LARGE SCALE GENOMIC DNA]</scope>
    <source>
        <strain evidence="2 3">NEG-M</strain>
    </source>
</reference>
<name>D2VPA6_NAEGR</name>
<dbReference type="GeneID" id="8850690"/>
<dbReference type="KEGG" id="ngr:NAEGRDRAFT_80731"/>